<dbReference type="RefSeq" id="WP_380599304.1">
    <property type="nucleotide sequence ID" value="NZ_JBHSDU010000003.1"/>
</dbReference>
<evidence type="ECO:0000256" key="1">
    <source>
        <dbReference type="SAM" id="MobiDB-lite"/>
    </source>
</evidence>
<sequence>MASRSSGTTPRSKKAPTRALPPVTTVTNEEQQLADAEAVDNPAAEGVVGEGHDVQITGSKLQQRDIPSFSESREARIAEAAYWRAERRGFTPGNELDDWLSAEKEVDEQNDRKG</sequence>
<feature type="region of interest" description="Disordered" evidence="1">
    <location>
        <begin position="49"/>
        <end position="69"/>
    </location>
</feature>
<dbReference type="Proteomes" id="UP001595904">
    <property type="component" value="Unassembled WGS sequence"/>
</dbReference>
<feature type="compositionally biased region" description="Polar residues" evidence="1">
    <location>
        <begin position="1"/>
        <end position="10"/>
    </location>
</feature>
<dbReference type="InterPro" id="IPR021327">
    <property type="entry name" value="DUF2934"/>
</dbReference>
<proteinExistence type="predicted"/>
<accession>A0ABV8SWQ5</accession>
<feature type="compositionally biased region" description="Basic and acidic residues" evidence="1">
    <location>
        <begin position="101"/>
        <end position="114"/>
    </location>
</feature>
<dbReference type="Pfam" id="PF11154">
    <property type="entry name" value="DUF2934"/>
    <property type="match status" value="1"/>
</dbReference>
<feature type="region of interest" description="Disordered" evidence="1">
    <location>
        <begin position="1"/>
        <end position="34"/>
    </location>
</feature>
<reference evidence="3" key="1">
    <citation type="journal article" date="2019" name="Int. J. Syst. Evol. Microbiol.">
        <title>The Global Catalogue of Microorganisms (GCM) 10K type strain sequencing project: providing services to taxonomists for standard genome sequencing and annotation.</title>
        <authorList>
            <consortium name="The Broad Institute Genomics Platform"/>
            <consortium name="The Broad Institute Genome Sequencing Center for Infectious Disease"/>
            <person name="Wu L."/>
            <person name="Ma J."/>
        </authorList>
    </citation>
    <scope>NUCLEOTIDE SEQUENCE [LARGE SCALE GENOMIC DNA]</scope>
    <source>
        <strain evidence="3">CGMCC 1.10759</strain>
    </source>
</reference>
<keyword evidence="3" id="KW-1185">Reference proteome</keyword>
<gene>
    <name evidence="2" type="ORF">ACFPN2_18980</name>
</gene>
<dbReference type="EMBL" id="JBHSDU010000003">
    <property type="protein sequence ID" value="MFC4311190.1"/>
    <property type="molecule type" value="Genomic_DNA"/>
</dbReference>
<evidence type="ECO:0000313" key="2">
    <source>
        <dbReference type="EMBL" id="MFC4311190.1"/>
    </source>
</evidence>
<protein>
    <submittedName>
        <fullName evidence="2">DUF2934 domain-containing protein</fullName>
    </submittedName>
</protein>
<name>A0ABV8SWQ5_9GAMM</name>
<organism evidence="2 3">
    <name type="scientific">Steroidobacter flavus</name>
    <dbReference type="NCBI Taxonomy" id="1842136"/>
    <lineage>
        <taxon>Bacteria</taxon>
        <taxon>Pseudomonadati</taxon>
        <taxon>Pseudomonadota</taxon>
        <taxon>Gammaproteobacteria</taxon>
        <taxon>Steroidobacterales</taxon>
        <taxon>Steroidobacteraceae</taxon>
        <taxon>Steroidobacter</taxon>
    </lineage>
</organism>
<evidence type="ECO:0000313" key="3">
    <source>
        <dbReference type="Proteomes" id="UP001595904"/>
    </source>
</evidence>
<comment type="caution">
    <text evidence="2">The sequence shown here is derived from an EMBL/GenBank/DDBJ whole genome shotgun (WGS) entry which is preliminary data.</text>
</comment>
<feature type="region of interest" description="Disordered" evidence="1">
    <location>
        <begin position="87"/>
        <end position="114"/>
    </location>
</feature>